<proteinExistence type="inferred from homology"/>
<gene>
    <name evidence="10" type="ORF">LOD99_8841</name>
</gene>
<dbReference type="EMBL" id="JAKMXF010000344">
    <property type="protein sequence ID" value="KAI6647186.1"/>
    <property type="molecule type" value="Genomic_DNA"/>
</dbReference>
<evidence type="ECO:0000313" key="10">
    <source>
        <dbReference type="EMBL" id="KAI6647186.1"/>
    </source>
</evidence>
<comment type="caution">
    <text evidence="10">The sequence shown here is derived from an EMBL/GenBank/DDBJ whole genome shotgun (WGS) entry which is preliminary data.</text>
</comment>
<evidence type="ECO:0000256" key="5">
    <source>
        <dbReference type="ARBA" id="ARBA00023134"/>
    </source>
</evidence>
<dbReference type="GO" id="GO:0032154">
    <property type="term" value="C:cleavage furrow"/>
    <property type="evidence" value="ECO:0007669"/>
    <property type="project" value="UniProtKB-SubCell"/>
</dbReference>
<reference evidence="10 11" key="1">
    <citation type="journal article" date="2023" name="BMC Biol.">
        <title>The compact genome of the sponge Oopsacas minuta (Hexactinellida) is lacking key metazoan core genes.</title>
        <authorList>
            <person name="Santini S."/>
            <person name="Schenkelaars Q."/>
            <person name="Jourda C."/>
            <person name="Duchesne M."/>
            <person name="Belahbib H."/>
            <person name="Rocher C."/>
            <person name="Selva M."/>
            <person name="Riesgo A."/>
            <person name="Vervoort M."/>
            <person name="Leys S.P."/>
            <person name="Kodjabachian L."/>
            <person name="Le Bivic A."/>
            <person name="Borchiellini C."/>
            <person name="Claverie J.M."/>
            <person name="Renard E."/>
        </authorList>
    </citation>
    <scope>NUCLEOTIDE SEQUENCE [LARGE SCALE GENOMIC DNA]</scope>
    <source>
        <strain evidence="10">SPO-2</strain>
    </source>
</reference>
<name>A0AAV7JFL2_9METZ</name>
<evidence type="ECO:0000256" key="3">
    <source>
        <dbReference type="ARBA" id="ARBA00022741"/>
    </source>
</evidence>
<dbReference type="GO" id="GO:0005525">
    <property type="term" value="F:GTP binding"/>
    <property type="evidence" value="ECO:0007669"/>
    <property type="project" value="UniProtKB-UniRule"/>
</dbReference>
<dbReference type="InterPro" id="IPR016491">
    <property type="entry name" value="Septin"/>
</dbReference>
<comment type="subcellular location">
    <subcellularLocation>
        <location evidence="1">Cleavage furrow</location>
    </subcellularLocation>
</comment>
<dbReference type="GO" id="GO:0005856">
    <property type="term" value="C:cytoskeleton"/>
    <property type="evidence" value="ECO:0007669"/>
    <property type="project" value="UniProtKB-ARBA"/>
</dbReference>
<comment type="similarity">
    <text evidence="7 8">Belongs to the TRAFAC class TrmE-Era-EngA-EngB-Septin-like GTPase superfamily. Septin GTPase family.</text>
</comment>
<organism evidence="10 11">
    <name type="scientific">Oopsacas minuta</name>
    <dbReference type="NCBI Taxonomy" id="111878"/>
    <lineage>
        <taxon>Eukaryota</taxon>
        <taxon>Metazoa</taxon>
        <taxon>Porifera</taxon>
        <taxon>Hexactinellida</taxon>
        <taxon>Hexasterophora</taxon>
        <taxon>Lyssacinosida</taxon>
        <taxon>Leucopsacidae</taxon>
        <taxon>Oopsacas</taxon>
    </lineage>
</organism>
<sequence length="407" mass="47141">MEKVLSGYVGFGNLPSQVYKKSVSNGFEFTLMVVGASGLGKSTLINSLFLSDIYSELPQINEVNIPKTTTIESTRVHIVENEINLTLNLVDTPGFADCIDNSNCWEPILSYIHDMYEDYFENESKVHRTLFEDRRVHCCLYFISPNGRGLKDLDITFMKVLHDKVNLIPIIAKADTFSYDELVRYKRLLLQDIRANSIKIYDFSYKCTLIDDKDISLNNKFIERLPFGVVGSNRVIEVDGKLIHGREYPWGIIDINNIEHCDFSLLKDVLIRYHMQNLKDLIHTKLYERFRAHKLDGNLSPLYGSMDNTECSADLRIQEDELEAEYRVRYSNLLNRHNIYINDLKTNMNEFDSDLKLQQQNFDLQQVEYIEEKRTFEEDHVNFVISVTDTGRSGSIGGKRVAKKSKH</sequence>
<dbReference type="SUPFAM" id="SSF52540">
    <property type="entry name" value="P-loop containing nucleoside triphosphate hydrolases"/>
    <property type="match status" value="1"/>
</dbReference>
<evidence type="ECO:0000256" key="7">
    <source>
        <dbReference type="PIRNR" id="PIRNR006698"/>
    </source>
</evidence>
<dbReference type="Gene3D" id="3.40.50.300">
    <property type="entry name" value="P-loop containing nucleotide triphosphate hydrolases"/>
    <property type="match status" value="1"/>
</dbReference>
<dbReference type="FunFam" id="3.40.50.300:FF:000162">
    <property type="entry name" value="septin-7 isoform X1"/>
    <property type="match status" value="1"/>
</dbReference>
<evidence type="ECO:0000256" key="2">
    <source>
        <dbReference type="ARBA" id="ARBA00022618"/>
    </source>
</evidence>
<dbReference type="CDD" id="cd01850">
    <property type="entry name" value="CDC_Septin"/>
    <property type="match status" value="1"/>
</dbReference>
<evidence type="ECO:0000313" key="11">
    <source>
        <dbReference type="Proteomes" id="UP001165289"/>
    </source>
</evidence>
<dbReference type="AlphaFoldDB" id="A0AAV7JFL2"/>
<keyword evidence="11" id="KW-1185">Reference proteome</keyword>
<feature type="domain" description="Septin-type G" evidence="9">
    <location>
        <begin position="25"/>
        <end position="297"/>
    </location>
</feature>
<dbReference type="PIRSF" id="PIRSF006698">
    <property type="entry name" value="Septin"/>
    <property type="match status" value="1"/>
</dbReference>
<evidence type="ECO:0000256" key="4">
    <source>
        <dbReference type="ARBA" id="ARBA00023054"/>
    </source>
</evidence>
<keyword evidence="3 8" id="KW-0547">Nucleotide-binding</keyword>
<evidence type="ECO:0000256" key="8">
    <source>
        <dbReference type="RuleBase" id="RU004560"/>
    </source>
</evidence>
<evidence type="ECO:0000256" key="6">
    <source>
        <dbReference type="ARBA" id="ARBA00023306"/>
    </source>
</evidence>
<keyword evidence="6" id="KW-0131">Cell cycle</keyword>
<accession>A0AAV7JFL2</accession>
<dbReference type="InterPro" id="IPR030379">
    <property type="entry name" value="G_SEPTIN_dom"/>
</dbReference>
<dbReference type="PROSITE" id="PS51719">
    <property type="entry name" value="G_SEPTIN"/>
    <property type="match status" value="1"/>
</dbReference>
<protein>
    <recommendedName>
        <fullName evidence="7">Septin</fullName>
    </recommendedName>
</protein>
<keyword evidence="4" id="KW-0175">Coiled coil</keyword>
<keyword evidence="2" id="KW-0132">Cell division</keyword>
<dbReference type="GO" id="GO:0051301">
    <property type="term" value="P:cell division"/>
    <property type="evidence" value="ECO:0007669"/>
    <property type="project" value="UniProtKB-KW"/>
</dbReference>
<dbReference type="Pfam" id="PF00735">
    <property type="entry name" value="Septin"/>
    <property type="match status" value="1"/>
</dbReference>
<dbReference type="InterPro" id="IPR027417">
    <property type="entry name" value="P-loop_NTPase"/>
</dbReference>
<dbReference type="Proteomes" id="UP001165289">
    <property type="component" value="Unassembled WGS sequence"/>
</dbReference>
<dbReference type="PANTHER" id="PTHR18884">
    <property type="entry name" value="SEPTIN"/>
    <property type="match status" value="1"/>
</dbReference>
<evidence type="ECO:0000259" key="9">
    <source>
        <dbReference type="PROSITE" id="PS51719"/>
    </source>
</evidence>
<evidence type="ECO:0000256" key="1">
    <source>
        <dbReference type="ARBA" id="ARBA00004626"/>
    </source>
</evidence>
<keyword evidence="5 8" id="KW-0342">GTP-binding</keyword>